<feature type="domain" description="AB hydrolase-1" evidence="1">
    <location>
        <begin position="23"/>
        <end position="267"/>
    </location>
</feature>
<gene>
    <name evidence="2" type="ORF">GCM10009836_11960</name>
</gene>
<evidence type="ECO:0000313" key="3">
    <source>
        <dbReference type="Proteomes" id="UP001500449"/>
    </source>
</evidence>
<dbReference type="PANTHER" id="PTHR43798:SF33">
    <property type="entry name" value="HYDROLASE, PUTATIVE (AFU_ORTHOLOGUE AFUA_2G14860)-RELATED"/>
    <property type="match status" value="1"/>
</dbReference>
<dbReference type="Pfam" id="PF00561">
    <property type="entry name" value="Abhydrolase_1"/>
    <property type="match status" value="1"/>
</dbReference>
<keyword evidence="3" id="KW-1185">Reference proteome</keyword>
<dbReference type="PANTHER" id="PTHR43798">
    <property type="entry name" value="MONOACYLGLYCEROL LIPASE"/>
    <property type="match status" value="1"/>
</dbReference>
<name>A0ABN2MRT9_9PSEU</name>
<dbReference type="EMBL" id="BAAAQK010000003">
    <property type="protein sequence ID" value="GAA1835213.1"/>
    <property type="molecule type" value="Genomic_DNA"/>
</dbReference>
<accession>A0ABN2MRT9</accession>
<organism evidence="2 3">
    <name type="scientific">Pseudonocardia ailaonensis</name>
    <dbReference type="NCBI Taxonomy" id="367279"/>
    <lineage>
        <taxon>Bacteria</taxon>
        <taxon>Bacillati</taxon>
        <taxon>Actinomycetota</taxon>
        <taxon>Actinomycetes</taxon>
        <taxon>Pseudonocardiales</taxon>
        <taxon>Pseudonocardiaceae</taxon>
        <taxon>Pseudonocardia</taxon>
    </lineage>
</organism>
<keyword evidence="2" id="KW-0378">Hydrolase</keyword>
<sequence>MPRTSPDADGCALAYDRGGSGAPVLLLHGWPGDRSDWADVAVLLPDRDVVVPDLRGFGESDRAEDVTAAGQARSLLALLDELGIARAVVAGYDVGSRVGQTLAAAHPDRVAALVVAPPLPGAGRRVLEPQAVPEFWYQHFHQLALVEELVDGRPDAVRAYLRHFWEHWSGPAFTVSEERLDRLTSRYSPPGAFASSVGWYRSGNAMIARSLAERPPENRITVPTTVLWPEHDPLFPRAWSDRLDEFFADVTLYPLDGVGHFSPVEAPSAWATHLRSVS</sequence>
<proteinExistence type="predicted"/>
<dbReference type="RefSeq" id="WP_344413171.1">
    <property type="nucleotide sequence ID" value="NZ_BAAAQK010000003.1"/>
</dbReference>
<dbReference type="InterPro" id="IPR029058">
    <property type="entry name" value="AB_hydrolase_fold"/>
</dbReference>
<evidence type="ECO:0000313" key="2">
    <source>
        <dbReference type="EMBL" id="GAA1835213.1"/>
    </source>
</evidence>
<dbReference type="SUPFAM" id="SSF53474">
    <property type="entry name" value="alpha/beta-Hydrolases"/>
    <property type="match status" value="1"/>
</dbReference>
<dbReference type="GO" id="GO:0016787">
    <property type="term" value="F:hydrolase activity"/>
    <property type="evidence" value="ECO:0007669"/>
    <property type="project" value="UniProtKB-KW"/>
</dbReference>
<evidence type="ECO:0000259" key="1">
    <source>
        <dbReference type="Pfam" id="PF00561"/>
    </source>
</evidence>
<comment type="caution">
    <text evidence="2">The sequence shown here is derived from an EMBL/GenBank/DDBJ whole genome shotgun (WGS) entry which is preliminary data.</text>
</comment>
<dbReference type="InterPro" id="IPR000639">
    <property type="entry name" value="Epox_hydrolase-like"/>
</dbReference>
<reference evidence="2 3" key="1">
    <citation type="journal article" date="2019" name="Int. J. Syst. Evol. Microbiol.">
        <title>The Global Catalogue of Microorganisms (GCM) 10K type strain sequencing project: providing services to taxonomists for standard genome sequencing and annotation.</title>
        <authorList>
            <consortium name="The Broad Institute Genomics Platform"/>
            <consortium name="The Broad Institute Genome Sequencing Center for Infectious Disease"/>
            <person name="Wu L."/>
            <person name="Ma J."/>
        </authorList>
    </citation>
    <scope>NUCLEOTIDE SEQUENCE [LARGE SCALE GENOMIC DNA]</scope>
    <source>
        <strain evidence="2 3">JCM 16009</strain>
    </source>
</reference>
<protein>
    <submittedName>
        <fullName evidence="2">Alpha/beta hydrolase</fullName>
    </submittedName>
</protein>
<dbReference type="Proteomes" id="UP001500449">
    <property type="component" value="Unassembled WGS sequence"/>
</dbReference>
<dbReference type="PRINTS" id="PR00412">
    <property type="entry name" value="EPOXHYDRLASE"/>
</dbReference>
<dbReference type="PRINTS" id="PR00111">
    <property type="entry name" value="ABHYDROLASE"/>
</dbReference>
<dbReference type="InterPro" id="IPR000073">
    <property type="entry name" value="AB_hydrolase_1"/>
</dbReference>
<dbReference type="Gene3D" id="3.40.50.1820">
    <property type="entry name" value="alpha/beta hydrolase"/>
    <property type="match status" value="1"/>
</dbReference>
<dbReference type="InterPro" id="IPR050266">
    <property type="entry name" value="AB_hydrolase_sf"/>
</dbReference>